<reference evidence="3" key="1">
    <citation type="submission" date="2023-07" db="EMBL/GenBank/DDBJ databases">
        <title>Whole genome shotgun sequence of Streptomyces spororaveus NBRC 15456.</title>
        <authorList>
            <person name="Komaki H."/>
            <person name="Tamura T."/>
        </authorList>
    </citation>
    <scope>NUCLEOTIDE SEQUENCE [LARGE SCALE GENOMIC DNA]</scope>
    <source>
        <strain evidence="3">NBRC 15456</strain>
    </source>
</reference>
<evidence type="ECO:0000256" key="1">
    <source>
        <dbReference type="SAM" id="MobiDB-lite"/>
    </source>
</evidence>
<feature type="region of interest" description="Disordered" evidence="1">
    <location>
        <begin position="96"/>
        <end position="164"/>
    </location>
</feature>
<dbReference type="GO" id="GO:0003677">
    <property type="term" value="F:DNA binding"/>
    <property type="evidence" value="ECO:0007669"/>
    <property type="project" value="UniProtKB-KW"/>
</dbReference>
<organism evidence="2 3">
    <name type="scientific">Streptomyces spororaveus</name>
    <dbReference type="NCBI Taxonomy" id="284039"/>
    <lineage>
        <taxon>Bacteria</taxon>
        <taxon>Bacillati</taxon>
        <taxon>Actinomycetota</taxon>
        <taxon>Actinomycetes</taxon>
        <taxon>Kitasatosporales</taxon>
        <taxon>Streptomycetaceae</taxon>
        <taxon>Streptomyces</taxon>
    </lineage>
</organism>
<feature type="region of interest" description="Disordered" evidence="1">
    <location>
        <begin position="228"/>
        <end position="279"/>
    </location>
</feature>
<sequence>MSHDARAWVWDHSRSKGTARMILVLIADRCVDGRCIAYASVPALMKRANASRSAVRDALDKLIASGELVWIEDRKGPRGERYYHLPDAARFLSEQATARDRDPAPTGPESSPSKPLVEGPETGPGDRNPTPGGTGFQPGRGPESDPQNSREPKMNGSKSSSSPLIPAAQWHIDDATETWLRQQGHLDRLGEHALRAADEKWRNYRAVWGPRTAAAWSADWREWITREHTPAPGRPHLRSLPGGASSGPAPGRTRAEQHTSALLDALTELEAHDTPTGTE</sequence>
<proteinExistence type="predicted"/>
<evidence type="ECO:0000313" key="3">
    <source>
        <dbReference type="Proteomes" id="UP000608522"/>
    </source>
</evidence>
<dbReference type="Proteomes" id="UP000608522">
    <property type="component" value="Unassembled WGS sequence"/>
</dbReference>
<comment type="caution">
    <text evidence="2">The sequence shown here is derived from an EMBL/GenBank/DDBJ whole genome shotgun (WGS) entry which is preliminary data.</text>
</comment>
<keyword evidence="3" id="KW-1185">Reference proteome</keyword>
<keyword evidence="2" id="KW-0238">DNA-binding</keyword>
<gene>
    <name evidence="2" type="ORF">Sspor_43110</name>
</gene>
<dbReference type="RefSeq" id="WP_202200480.1">
    <property type="nucleotide sequence ID" value="NZ_BAAATO010000016.1"/>
</dbReference>
<dbReference type="EMBL" id="BNED01000005">
    <property type="protein sequence ID" value="GHI78750.1"/>
    <property type="molecule type" value="Genomic_DNA"/>
</dbReference>
<evidence type="ECO:0000313" key="2">
    <source>
        <dbReference type="EMBL" id="GHI78750.1"/>
    </source>
</evidence>
<protein>
    <submittedName>
        <fullName evidence="2">DNA-binding protein</fullName>
    </submittedName>
</protein>
<accession>A0ABQ3TFK9</accession>
<feature type="compositionally biased region" description="Low complexity" evidence="1">
    <location>
        <begin position="238"/>
        <end position="252"/>
    </location>
</feature>
<name>A0ABQ3TFK9_9ACTN</name>